<dbReference type="AlphaFoldDB" id="A0A9W6C3N9"/>
<evidence type="ECO:0000256" key="1">
    <source>
        <dbReference type="ARBA" id="ARBA00004141"/>
    </source>
</evidence>
<dbReference type="InterPro" id="IPR006153">
    <property type="entry name" value="Cation/H_exchanger_TM"/>
</dbReference>
<gene>
    <name evidence="8" type="primary">PSPAR17</name>
    <name evidence="8" type="ORF">PLESTB_000955700</name>
</gene>
<dbReference type="GO" id="GO:1902600">
    <property type="term" value="P:proton transmembrane transport"/>
    <property type="evidence" value="ECO:0007669"/>
    <property type="project" value="InterPro"/>
</dbReference>
<feature type="domain" description="Cation/H+ exchanger transmembrane" evidence="7">
    <location>
        <begin position="33"/>
        <end position="421"/>
    </location>
</feature>
<feature type="region of interest" description="Disordered" evidence="5">
    <location>
        <begin position="475"/>
        <end position="511"/>
    </location>
</feature>
<dbReference type="Pfam" id="PF00999">
    <property type="entry name" value="Na_H_Exchanger"/>
    <property type="match status" value="1"/>
</dbReference>
<name>A0A9W6C3N9_9CHLO</name>
<feature type="transmembrane region" description="Helical" evidence="6">
    <location>
        <begin position="407"/>
        <end position="426"/>
    </location>
</feature>
<dbReference type="InterPro" id="IPR038770">
    <property type="entry name" value="Na+/solute_symporter_sf"/>
</dbReference>
<feature type="transmembrane region" description="Helical" evidence="6">
    <location>
        <begin position="281"/>
        <end position="299"/>
    </location>
</feature>
<feature type="transmembrane region" description="Helical" evidence="6">
    <location>
        <begin position="377"/>
        <end position="395"/>
    </location>
</feature>
<comment type="caution">
    <text evidence="8">The sequence shown here is derived from an EMBL/GenBank/DDBJ whole genome shotgun (WGS) entry which is preliminary data.</text>
</comment>
<keyword evidence="4 6" id="KW-0472">Membrane</keyword>
<dbReference type="GO" id="GO:0016020">
    <property type="term" value="C:membrane"/>
    <property type="evidence" value="ECO:0007669"/>
    <property type="project" value="UniProtKB-SubCell"/>
</dbReference>
<dbReference type="PANTHER" id="PTHR43021:SF2">
    <property type="entry name" value="CATION_H+ EXCHANGER DOMAIN-CONTAINING PROTEIN"/>
    <property type="match status" value="1"/>
</dbReference>
<accession>A0A9W6C3N9</accession>
<feature type="transmembrane region" description="Helical" evidence="6">
    <location>
        <begin position="47"/>
        <end position="67"/>
    </location>
</feature>
<keyword evidence="2 6" id="KW-0812">Transmembrane</keyword>
<keyword evidence="9" id="KW-1185">Reference proteome</keyword>
<reference evidence="8 9" key="1">
    <citation type="journal article" date="2023" name="Commun. Biol.">
        <title>Reorganization of the ancestral sex-determining regions during the evolution of trioecy in Pleodorina starrii.</title>
        <authorList>
            <person name="Takahashi K."/>
            <person name="Suzuki S."/>
            <person name="Kawai-Toyooka H."/>
            <person name="Yamamoto K."/>
            <person name="Hamaji T."/>
            <person name="Ootsuki R."/>
            <person name="Yamaguchi H."/>
            <person name="Kawachi M."/>
            <person name="Higashiyama T."/>
            <person name="Nozaki H."/>
        </authorList>
    </citation>
    <scope>NUCLEOTIDE SEQUENCE [LARGE SCALE GENOMIC DNA]</scope>
    <source>
        <strain evidence="8 9">NIES-4479</strain>
    </source>
</reference>
<dbReference type="EMBL" id="BRXU01000012">
    <property type="protein sequence ID" value="GLC77804.1"/>
    <property type="molecule type" value="Genomic_DNA"/>
</dbReference>
<comment type="subcellular location">
    <subcellularLocation>
        <location evidence="1">Membrane</location>
        <topology evidence="1">Multi-pass membrane protein</topology>
    </subcellularLocation>
</comment>
<sequence>MATAVPSMALATPVFQHGLIAMSVAVILAPFSYYMGIGARMLKLPQITGYLVSGIVSGPYLLGILSTESVVDLNVVEGACLSIIGLAAGAELHLSELSRSKKQVIGITLGISAVTWLFCYGALEYTAGLLPKLGELDASHIVAVASLGATLMMARSPASAIAVLKEMDSKGPYSSLVMAVVVVKDVVVIIAYAINVELIRVNTLRSAGGSLQLLGMVLPVMSVMLSITVGLCGGLLLGMMLRPHSLLAAVLSRTGPATAFRVKQLLILVVSTLIFNMAHHFYAEPLLACVTMGLFLVNRRHERADKEKEELHLMVSQIMSLTNVAFFGLAGASLKVGALKDMFGAALLVCGVRLVAIFLGSWLGCYATNASAEHRRLFWMSMVTQAGVAMGLARLAGTRFPDWGPHFQTFMMSIILLNLLVGPPLFRHALVRVGEAKALLLPLANKGGGGAVQQAVLQLQLGGIIPGIKENGGGGASSEGGLAHTHGHGHGHVHGLVGEDSVAKSDRDLNQ</sequence>
<dbReference type="OrthoDB" id="119067at2759"/>
<feature type="transmembrane region" description="Helical" evidence="6">
    <location>
        <begin position="214"/>
        <end position="237"/>
    </location>
</feature>
<dbReference type="GO" id="GO:0015297">
    <property type="term" value="F:antiporter activity"/>
    <property type="evidence" value="ECO:0007669"/>
    <property type="project" value="InterPro"/>
</dbReference>
<dbReference type="Gene3D" id="1.20.1530.20">
    <property type="match status" value="1"/>
</dbReference>
<dbReference type="PANTHER" id="PTHR43021">
    <property type="entry name" value="NA(+)/H(+) ANTIPORTER-RELATED"/>
    <property type="match status" value="1"/>
</dbReference>
<evidence type="ECO:0000313" key="9">
    <source>
        <dbReference type="Proteomes" id="UP001165080"/>
    </source>
</evidence>
<evidence type="ECO:0000313" key="8">
    <source>
        <dbReference type="EMBL" id="GLC77804.1"/>
    </source>
</evidence>
<keyword evidence="3 6" id="KW-1133">Transmembrane helix</keyword>
<feature type="transmembrane region" description="Helical" evidence="6">
    <location>
        <begin position="14"/>
        <end position="35"/>
    </location>
</feature>
<proteinExistence type="predicted"/>
<evidence type="ECO:0000259" key="7">
    <source>
        <dbReference type="Pfam" id="PF00999"/>
    </source>
</evidence>
<feature type="transmembrane region" description="Helical" evidence="6">
    <location>
        <begin position="342"/>
        <end position="365"/>
    </location>
</feature>
<organism evidence="8 9">
    <name type="scientific">Pleodorina starrii</name>
    <dbReference type="NCBI Taxonomy" id="330485"/>
    <lineage>
        <taxon>Eukaryota</taxon>
        <taxon>Viridiplantae</taxon>
        <taxon>Chlorophyta</taxon>
        <taxon>core chlorophytes</taxon>
        <taxon>Chlorophyceae</taxon>
        <taxon>CS clade</taxon>
        <taxon>Chlamydomonadales</taxon>
        <taxon>Volvocaceae</taxon>
        <taxon>Pleodorina</taxon>
    </lineage>
</organism>
<evidence type="ECO:0000256" key="4">
    <source>
        <dbReference type="ARBA" id="ARBA00023136"/>
    </source>
</evidence>
<feature type="transmembrane region" description="Helical" evidence="6">
    <location>
        <begin position="176"/>
        <end position="194"/>
    </location>
</feature>
<evidence type="ECO:0000256" key="3">
    <source>
        <dbReference type="ARBA" id="ARBA00022989"/>
    </source>
</evidence>
<dbReference type="Proteomes" id="UP001165080">
    <property type="component" value="Unassembled WGS sequence"/>
</dbReference>
<feature type="transmembrane region" description="Helical" evidence="6">
    <location>
        <begin position="311"/>
        <end position="330"/>
    </location>
</feature>
<feature type="transmembrane region" description="Helical" evidence="6">
    <location>
        <begin position="104"/>
        <end position="123"/>
    </location>
</feature>
<feature type="compositionally biased region" description="Basic and acidic residues" evidence="5">
    <location>
        <begin position="501"/>
        <end position="511"/>
    </location>
</feature>
<evidence type="ECO:0000256" key="6">
    <source>
        <dbReference type="SAM" id="Phobius"/>
    </source>
</evidence>
<protein>
    <recommendedName>
        <fullName evidence="7">Cation/H+ exchanger transmembrane domain-containing protein</fullName>
    </recommendedName>
</protein>
<evidence type="ECO:0000256" key="5">
    <source>
        <dbReference type="SAM" id="MobiDB-lite"/>
    </source>
</evidence>
<feature type="transmembrane region" description="Helical" evidence="6">
    <location>
        <begin position="73"/>
        <end position="92"/>
    </location>
</feature>
<evidence type="ECO:0000256" key="2">
    <source>
        <dbReference type="ARBA" id="ARBA00022692"/>
    </source>
</evidence>